<sequence length="275" mass="30869">MNSIKKTGWILIHTLLLIYALLIILPIVWMVFSSFKDNISYLTDPWGMPKVWHFENYLKAWDKGVQNFLVNSIFVSAITLFFVLLFSTMFSFMAARFPFKGASTIVFLFFAGNMIPIHCVLIPLFSTANKVGLVNSLWSLIIPYIAFNLPMAVFLTYGHFQQLPNELQEAATIDGCNTNQMFRYIFAPLAKPALVTVLILTLVSVWNEFSFALIFINDAEKQTIPLGLMTLKGTYQTDYAALTAALTMASLPIILIYIFMSKKIQAGLTAGAVKG</sequence>
<dbReference type="PANTHER" id="PTHR43744">
    <property type="entry name" value="ABC TRANSPORTER PERMEASE PROTEIN MG189-RELATED-RELATED"/>
    <property type="match status" value="1"/>
</dbReference>
<dbReference type="Pfam" id="PF00528">
    <property type="entry name" value="BPD_transp_1"/>
    <property type="match status" value="1"/>
</dbReference>
<keyword evidence="10" id="KW-1185">Reference proteome</keyword>
<reference evidence="9 10" key="1">
    <citation type="submission" date="2020-10" db="EMBL/GenBank/DDBJ databases">
        <title>Blautia liquoris sp.nov., isolated from the mud in a fermentation cellar used for the production of Chinese strong-flavoured liquor.</title>
        <authorList>
            <person name="Lu L."/>
        </authorList>
    </citation>
    <scope>NUCLEOTIDE SEQUENCE [LARGE SCALE GENOMIC DNA]</scope>
    <source>
        <strain evidence="9 10">LZLJ-3</strain>
    </source>
</reference>
<dbReference type="EMBL" id="CP063304">
    <property type="protein sequence ID" value="QOV18739.1"/>
    <property type="molecule type" value="Genomic_DNA"/>
</dbReference>
<dbReference type="InterPro" id="IPR035906">
    <property type="entry name" value="MetI-like_sf"/>
</dbReference>
<feature type="transmembrane region" description="Helical" evidence="7">
    <location>
        <begin position="137"/>
        <end position="157"/>
    </location>
</feature>
<evidence type="ECO:0000313" key="10">
    <source>
        <dbReference type="Proteomes" id="UP000593601"/>
    </source>
</evidence>
<evidence type="ECO:0000256" key="6">
    <source>
        <dbReference type="ARBA" id="ARBA00023136"/>
    </source>
</evidence>
<evidence type="ECO:0000256" key="1">
    <source>
        <dbReference type="ARBA" id="ARBA00004651"/>
    </source>
</evidence>
<feature type="transmembrane region" description="Helical" evidence="7">
    <location>
        <begin position="193"/>
        <end position="216"/>
    </location>
</feature>
<feature type="domain" description="ABC transmembrane type-1" evidence="8">
    <location>
        <begin position="69"/>
        <end position="260"/>
    </location>
</feature>
<feature type="transmembrane region" description="Helical" evidence="7">
    <location>
        <begin position="68"/>
        <end position="93"/>
    </location>
</feature>
<feature type="transmembrane region" description="Helical" evidence="7">
    <location>
        <begin position="9"/>
        <end position="32"/>
    </location>
</feature>
<dbReference type="GO" id="GO:0055085">
    <property type="term" value="P:transmembrane transport"/>
    <property type="evidence" value="ECO:0007669"/>
    <property type="project" value="InterPro"/>
</dbReference>
<dbReference type="GO" id="GO:0005886">
    <property type="term" value="C:plasma membrane"/>
    <property type="evidence" value="ECO:0007669"/>
    <property type="project" value="UniProtKB-SubCell"/>
</dbReference>
<dbReference type="PROSITE" id="PS50928">
    <property type="entry name" value="ABC_TM1"/>
    <property type="match status" value="1"/>
</dbReference>
<keyword evidence="2 7" id="KW-0813">Transport</keyword>
<evidence type="ECO:0000313" key="9">
    <source>
        <dbReference type="EMBL" id="QOV18739.1"/>
    </source>
</evidence>
<keyword evidence="6 7" id="KW-0472">Membrane</keyword>
<dbReference type="RefSeq" id="WP_193735101.1">
    <property type="nucleotide sequence ID" value="NZ_CP063304.1"/>
</dbReference>
<dbReference type="KEGG" id="bliq:INP51_12100"/>
<organism evidence="9 10">
    <name type="scientific">Blautia liquoris</name>
    <dbReference type="NCBI Taxonomy" id="2779518"/>
    <lineage>
        <taxon>Bacteria</taxon>
        <taxon>Bacillati</taxon>
        <taxon>Bacillota</taxon>
        <taxon>Clostridia</taxon>
        <taxon>Lachnospirales</taxon>
        <taxon>Lachnospiraceae</taxon>
        <taxon>Blautia</taxon>
    </lineage>
</organism>
<gene>
    <name evidence="9" type="ORF">INP51_12100</name>
</gene>
<dbReference type="Gene3D" id="1.10.3720.10">
    <property type="entry name" value="MetI-like"/>
    <property type="match status" value="1"/>
</dbReference>
<comment type="subcellular location">
    <subcellularLocation>
        <location evidence="1 7">Cell membrane</location>
        <topology evidence="1 7">Multi-pass membrane protein</topology>
    </subcellularLocation>
</comment>
<dbReference type="PANTHER" id="PTHR43744:SF8">
    <property type="entry name" value="SN-GLYCEROL-3-PHOSPHATE TRANSPORT SYSTEM PERMEASE PROTEIN UGPE"/>
    <property type="match status" value="1"/>
</dbReference>
<feature type="transmembrane region" description="Helical" evidence="7">
    <location>
        <begin position="239"/>
        <end position="259"/>
    </location>
</feature>
<keyword evidence="3" id="KW-1003">Cell membrane</keyword>
<evidence type="ECO:0000256" key="2">
    <source>
        <dbReference type="ARBA" id="ARBA00022448"/>
    </source>
</evidence>
<evidence type="ECO:0000256" key="3">
    <source>
        <dbReference type="ARBA" id="ARBA00022475"/>
    </source>
</evidence>
<dbReference type="Proteomes" id="UP000593601">
    <property type="component" value="Chromosome"/>
</dbReference>
<comment type="similarity">
    <text evidence="7">Belongs to the binding-protein-dependent transport system permease family.</text>
</comment>
<keyword evidence="4 7" id="KW-0812">Transmembrane</keyword>
<proteinExistence type="inferred from homology"/>
<evidence type="ECO:0000256" key="4">
    <source>
        <dbReference type="ARBA" id="ARBA00022692"/>
    </source>
</evidence>
<evidence type="ECO:0000256" key="5">
    <source>
        <dbReference type="ARBA" id="ARBA00022989"/>
    </source>
</evidence>
<name>A0A7M2RER7_9FIRM</name>
<keyword evidence="5 7" id="KW-1133">Transmembrane helix</keyword>
<dbReference type="SUPFAM" id="SSF161098">
    <property type="entry name" value="MetI-like"/>
    <property type="match status" value="1"/>
</dbReference>
<dbReference type="InterPro" id="IPR000515">
    <property type="entry name" value="MetI-like"/>
</dbReference>
<evidence type="ECO:0000256" key="7">
    <source>
        <dbReference type="RuleBase" id="RU363032"/>
    </source>
</evidence>
<dbReference type="CDD" id="cd06261">
    <property type="entry name" value="TM_PBP2"/>
    <property type="match status" value="1"/>
</dbReference>
<evidence type="ECO:0000259" key="8">
    <source>
        <dbReference type="PROSITE" id="PS50928"/>
    </source>
</evidence>
<protein>
    <submittedName>
        <fullName evidence="9">Carbohydrate ABC transporter permease</fullName>
    </submittedName>
</protein>
<feature type="transmembrane region" description="Helical" evidence="7">
    <location>
        <begin position="105"/>
        <end position="125"/>
    </location>
</feature>
<dbReference type="AlphaFoldDB" id="A0A7M2RER7"/>
<accession>A0A7M2RER7</accession>